<comment type="caution">
    <text evidence="2">The sequence shown here is derived from an EMBL/GenBank/DDBJ whole genome shotgun (WGS) entry which is preliminary data.</text>
</comment>
<feature type="compositionally biased region" description="Pro residues" evidence="1">
    <location>
        <begin position="189"/>
        <end position="198"/>
    </location>
</feature>
<proteinExistence type="predicted"/>
<feature type="compositionally biased region" description="Polar residues" evidence="1">
    <location>
        <begin position="95"/>
        <end position="112"/>
    </location>
</feature>
<organism evidence="2 3">
    <name type="scientific">Reticulomyxa filosa</name>
    <dbReference type="NCBI Taxonomy" id="46433"/>
    <lineage>
        <taxon>Eukaryota</taxon>
        <taxon>Sar</taxon>
        <taxon>Rhizaria</taxon>
        <taxon>Retaria</taxon>
        <taxon>Foraminifera</taxon>
        <taxon>Monothalamids</taxon>
        <taxon>Reticulomyxidae</taxon>
        <taxon>Reticulomyxa</taxon>
    </lineage>
</organism>
<dbReference type="InterPro" id="IPR036339">
    <property type="entry name" value="PUB-like_dom_sf"/>
</dbReference>
<gene>
    <name evidence="2" type="ORF">RFI_32079</name>
</gene>
<feature type="compositionally biased region" description="Low complexity" evidence="1">
    <location>
        <begin position="132"/>
        <end position="172"/>
    </location>
</feature>
<evidence type="ECO:0000313" key="3">
    <source>
        <dbReference type="Proteomes" id="UP000023152"/>
    </source>
</evidence>
<feature type="region of interest" description="Disordered" evidence="1">
    <location>
        <begin position="128"/>
        <end position="201"/>
    </location>
</feature>
<accession>X6LVZ9</accession>
<dbReference type="SUPFAM" id="SSF143503">
    <property type="entry name" value="PUG domain-like"/>
    <property type="match status" value="1"/>
</dbReference>
<dbReference type="AlphaFoldDB" id="X6LVZ9"/>
<evidence type="ECO:0000256" key="1">
    <source>
        <dbReference type="SAM" id="MobiDB-lite"/>
    </source>
</evidence>
<dbReference type="Proteomes" id="UP000023152">
    <property type="component" value="Unassembled WGS sequence"/>
</dbReference>
<reference evidence="2 3" key="1">
    <citation type="journal article" date="2013" name="Curr. Biol.">
        <title>The Genome of the Foraminiferan Reticulomyxa filosa.</title>
        <authorList>
            <person name="Glockner G."/>
            <person name="Hulsmann N."/>
            <person name="Schleicher M."/>
            <person name="Noegel A.A."/>
            <person name="Eichinger L."/>
            <person name="Gallinger C."/>
            <person name="Pawlowski J."/>
            <person name="Sierra R."/>
            <person name="Euteneuer U."/>
            <person name="Pillet L."/>
            <person name="Moustafa A."/>
            <person name="Platzer M."/>
            <person name="Groth M."/>
            <person name="Szafranski K."/>
            <person name="Schliwa M."/>
        </authorList>
    </citation>
    <scope>NUCLEOTIDE SEQUENCE [LARGE SCALE GENOMIC DNA]</scope>
</reference>
<feature type="non-terminal residue" evidence="2">
    <location>
        <position position="367"/>
    </location>
</feature>
<keyword evidence="3" id="KW-1185">Reference proteome</keyword>
<dbReference type="CDD" id="cd09212">
    <property type="entry name" value="PUB"/>
    <property type="match status" value="1"/>
</dbReference>
<sequence length="367" mass="40931">YRVLHLNNPELQKSVLQLDGGLEFLYNLGYIPSQENRQQLVCRRPNPSAIKACLRCLTAKIEHLRNEKLSTSSPALNHLEPHIPMGALDQLGSMKKSSSVPTTETSSAPRTNTVSHLIAIPTQPQSLFQVRSQSDQSQFKQSQPNQFQPNQSQPKQSQPNQSQPNQSQPNQSRTSTMDSPNTEKKRPPPPKMRPPPPKKALTQQNVLMPRPAAATTVVASTPPPPTTASLSQKHTAPHAHSHFQPPEEVNEIKKIWWKVIVFVSHATDEILDNDGTDAGGKKRRTITKKAKTTKTSNVNSTASLSKHGVHQAFALHKFILHHRHHQSVRQHQVSDDLQTVANSVNQAIALLQTQLLGDTTYQFIYIY</sequence>
<feature type="region of interest" description="Disordered" evidence="1">
    <location>
        <begin position="216"/>
        <end position="245"/>
    </location>
</feature>
<name>X6LVZ9_RETFI</name>
<feature type="region of interest" description="Disordered" evidence="1">
    <location>
        <begin position="93"/>
        <end position="112"/>
    </location>
</feature>
<feature type="non-terminal residue" evidence="2">
    <location>
        <position position="1"/>
    </location>
</feature>
<protein>
    <submittedName>
        <fullName evidence="2">Uncharacterized protein</fullName>
    </submittedName>
</protein>
<evidence type="ECO:0000313" key="2">
    <source>
        <dbReference type="EMBL" id="ETO05317.1"/>
    </source>
</evidence>
<dbReference type="EMBL" id="ASPP01028270">
    <property type="protein sequence ID" value="ETO05317.1"/>
    <property type="molecule type" value="Genomic_DNA"/>
</dbReference>